<dbReference type="InterPro" id="IPR000529">
    <property type="entry name" value="Ribosomal_bS6"/>
</dbReference>
<keyword evidence="4" id="KW-0694">RNA-binding</keyword>
<dbReference type="Gene3D" id="3.30.70.60">
    <property type="match status" value="1"/>
</dbReference>
<evidence type="ECO:0000256" key="4">
    <source>
        <dbReference type="HAMAP-Rule" id="MF_00360"/>
    </source>
</evidence>
<evidence type="ECO:0000313" key="7">
    <source>
        <dbReference type="Proteomes" id="UP000287224"/>
    </source>
</evidence>
<evidence type="ECO:0000256" key="2">
    <source>
        <dbReference type="ARBA" id="ARBA00035104"/>
    </source>
</evidence>
<proteinExistence type="inferred from homology"/>
<dbReference type="EMBL" id="BIFQ01000001">
    <property type="protein sequence ID" value="GCE04526.1"/>
    <property type="molecule type" value="Genomic_DNA"/>
</dbReference>
<dbReference type="CDD" id="cd00473">
    <property type="entry name" value="bS6"/>
    <property type="match status" value="1"/>
</dbReference>
<keyword evidence="4" id="KW-0689">Ribosomal protein</keyword>
<feature type="compositionally biased region" description="Low complexity" evidence="5">
    <location>
        <begin position="125"/>
        <end position="153"/>
    </location>
</feature>
<keyword evidence="7" id="KW-1185">Reference proteome</keyword>
<dbReference type="InterPro" id="IPR014717">
    <property type="entry name" value="Transl_elong_EF1B/ribsomal_bS6"/>
</dbReference>
<dbReference type="GO" id="GO:0006412">
    <property type="term" value="P:translation"/>
    <property type="evidence" value="ECO:0007669"/>
    <property type="project" value="UniProtKB-UniRule"/>
</dbReference>
<organism evidence="6 7">
    <name type="scientific">Dictyobacter aurantiacus</name>
    <dbReference type="NCBI Taxonomy" id="1936993"/>
    <lineage>
        <taxon>Bacteria</taxon>
        <taxon>Bacillati</taxon>
        <taxon>Chloroflexota</taxon>
        <taxon>Ktedonobacteria</taxon>
        <taxon>Ktedonobacterales</taxon>
        <taxon>Dictyobacteraceae</taxon>
        <taxon>Dictyobacter</taxon>
    </lineage>
</organism>
<dbReference type="GO" id="GO:0005840">
    <property type="term" value="C:ribosome"/>
    <property type="evidence" value="ECO:0007669"/>
    <property type="project" value="UniProtKB-KW"/>
</dbReference>
<protein>
    <recommendedName>
        <fullName evidence="3 4">Small ribosomal subunit protein bS6</fullName>
    </recommendedName>
</protein>
<comment type="similarity">
    <text evidence="1 4">Belongs to the bacterial ribosomal protein bS6 family.</text>
</comment>
<feature type="compositionally biased region" description="Basic and acidic residues" evidence="5">
    <location>
        <begin position="93"/>
        <end position="109"/>
    </location>
</feature>
<comment type="function">
    <text evidence="2 4">Binds together with bS18 to 16S ribosomal RNA.</text>
</comment>
<comment type="caution">
    <text evidence="6">The sequence shown here is derived from an EMBL/GenBank/DDBJ whole genome shotgun (WGS) entry which is preliminary data.</text>
</comment>
<accession>A0A401ZCH1</accession>
<evidence type="ECO:0000256" key="1">
    <source>
        <dbReference type="ARBA" id="ARBA00009512"/>
    </source>
</evidence>
<sequence length="179" mass="19747">MSRDYELGVIFSPEASEEETRSVLDRIEQIVANHGGQIVKVNQWGRRRLAYPIERHRDGFYVFIDMVLTPETVSDIERTLKVSEIVLREMVRKRDPKAVQREREEREARAAAAAAAPEATEEVPAEGTTEEAPAATSAEPTTEEAPTTASTEATTEEAPAEETAAAEPAAESNEEHIEA</sequence>
<feature type="compositionally biased region" description="Low complexity" evidence="5">
    <location>
        <begin position="161"/>
        <end position="171"/>
    </location>
</feature>
<dbReference type="AlphaFoldDB" id="A0A401ZCH1"/>
<dbReference type="OrthoDB" id="9812702at2"/>
<dbReference type="PANTHER" id="PTHR21011:SF1">
    <property type="entry name" value="SMALL RIBOSOMAL SUBUNIT PROTEIN BS6M"/>
    <property type="match status" value="1"/>
</dbReference>
<dbReference type="GO" id="GO:0070181">
    <property type="term" value="F:small ribosomal subunit rRNA binding"/>
    <property type="evidence" value="ECO:0007669"/>
    <property type="project" value="TreeGrafter"/>
</dbReference>
<dbReference type="RefSeq" id="WP_126595671.1">
    <property type="nucleotide sequence ID" value="NZ_BIFQ01000001.1"/>
</dbReference>
<dbReference type="InterPro" id="IPR020814">
    <property type="entry name" value="Ribosomal_S6_plastid/chlpt"/>
</dbReference>
<dbReference type="Proteomes" id="UP000287224">
    <property type="component" value="Unassembled WGS sequence"/>
</dbReference>
<feature type="region of interest" description="Disordered" evidence="5">
    <location>
        <begin position="93"/>
        <end position="179"/>
    </location>
</feature>
<reference evidence="7" key="1">
    <citation type="submission" date="2018-12" db="EMBL/GenBank/DDBJ databases">
        <title>Tengunoibacter tsumagoiensis gen. nov., sp. nov., Dictyobacter kobayashii sp. nov., D. alpinus sp. nov., and D. joshuensis sp. nov. and description of Dictyobacteraceae fam. nov. within the order Ktedonobacterales isolated from Tengu-no-mugimeshi.</title>
        <authorList>
            <person name="Wang C.M."/>
            <person name="Zheng Y."/>
            <person name="Sakai Y."/>
            <person name="Toyoda A."/>
            <person name="Minakuchi Y."/>
            <person name="Abe K."/>
            <person name="Yokota A."/>
            <person name="Yabe S."/>
        </authorList>
    </citation>
    <scope>NUCLEOTIDE SEQUENCE [LARGE SCALE GENOMIC DNA]</scope>
    <source>
        <strain evidence="7">S-27</strain>
    </source>
</reference>
<evidence type="ECO:0000313" key="6">
    <source>
        <dbReference type="EMBL" id="GCE04526.1"/>
    </source>
</evidence>
<gene>
    <name evidence="4" type="primary">rpsF</name>
    <name evidence="6" type="ORF">KDAU_18550</name>
</gene>
<name>A0A401ZCH1_9CHLR</name>
<keyword evidence="4" id="KW-0699">rRNA-binding</keyword>
<dbReference type="GO" id="GO:0003735">
    <property type="term" value="F:structural constituent of ribosome"/>
    <property type="evidence" value="ECO:0007669"/>
    <property type="project" value="InterPro"/>
</dbReference>
<dbReference type="HAMAP" id="MF_00360">
    <property type="entry name" value="Ribosomal_bS6"/>
    <property type="match status" value="1"/>
</dbReference>
<dbReference type="SUPFAM" id="SSF54995">
    <property type="entry name" value="Ribosomal protein S6"/>
    <property type="match status" value="1"/>
</dbReference>
<dbReference type="NCBIfam" id="TIGR00166">
    <property type="entry name" value="S6"/>
    <property type="match status" value="1"/>
</dbReference>
<dbReference type="GO" id="GO:0005737">
    <property type="term" value="C:cytoplasm"/>
    <property type="evidence" value="ECO:0007669"/>
    <property type="project" value="UniProtKB-ARBA"/>
</dbReference>
<evidence type="ECO:0000256" key="5">
    <source>
        <dbReference type="SAM" id="MobiDB-lite"/>
    </source>
</evidence>
<dbReference type="GO" id="GO:1990904">
    <property type="term" value="C:ribonucleoprotein complex"/>
    <property type="evidence" value="ECO:0007669"/>
    <property type="project" value="UniProtKB-KW"/>
</dbReference>
<dbReference type="Pfam" id="PF01250">
    <property type="entry name" value="Ribosomal_S6"/>
    <property type="match status" value="1"/>
</dbReference>
<dbReference type="InterPro" id="IPR035980">
    <property type="entry name" value="Ribosomal_bS6_sf"/>
</dbReference>
<evidence type="ECO:0000256" key="3">
    <source>
        <dbReference type="ARBA" id="ARBA00035294"/>
    </source>
</evidence>
<dbReference type="PANTHER" id="PTHR21011">
    <property type="entry name" value="MITOCHONDRIAL 28S RIBOSOMAL PROTEIN S6"/>
    <property type="match status" value="1"/>
</dbReference>
<keyword evidence="4" id="KW-0687">Ribonucleoprotein</keyword>